<gene>
    <name evidence="5" type="primary">proC</name>
    <name evidence="10" type="ORF">J2Z60_000685</name>
</gene>
<dbReference type="InterPro" id="IPR000304">
    <property type="entry name" value="Pyrroline-COOH_reductase"/>
</dbReference>
<dbReference type="HAMAP" id="MF_01925">
    <property type="entry name" value="P5C_reductase"/>
    <property type="match status" value="1"/>
</dbReference>
<protein>
    <recommendedName>
        <fullName evidence="5 6">Pyrroline-5-carboxylate reductase</fullName>
        <shortName evidence="5">P5C reductase</shortName>
        <shortName evidence="5">P5CR</shortName>
        <ecNumber evidence="5 6">1.5.1.2</ecNumber>
    </recommendedName>
    <alternativeName>
        <fullName evidence="5">PCA reductase</fullName>
    </alternativeName>
</protein>
<keyword evidence="5 7" id="KW-0028">Amino-acid biosynthesis</keyword>
<dbReference type="InterPro" id="IPR029036">
    <property type="entry name" value="P5CR_dimer"/>
</dbReference>
<dbReference type="GO" id="GO:0004735">
    <property type="term" value="F:pyrroline-5-carboxylate reductase activity"/>
    <property type="evidence" value="ECO:0007669"/>
    <property type="project" value="UniProtKB-EC"/>
</dbReference>
<dbReference type="PANTHER" id="PTHR11645">
    <property type="entry name" value="PYRROLINE-5-CARBOXYLATE REDUCTASE"/>
    <property type="match status" value="1"/>
</dbReference>
<evidence type="ECO:0000256" key="4">
    <source>
        <dbReference type="ARBA" id="ARBA00023002"/>
    </source>
</evidence>
<dbReference type="Gene3D" id="1.10.3730.10">
    <property type="entry name" value="ProC C-terminal domain-like"/>
    <property type="match status" value="1"/>
</dbReference>
<name>A0ABS4MDP8_9LACO</name>
<organism evidence="10 11">
    <name type="scientific">Lactobacillus colini</name>
    <dbReference type="NCBI Taxonomy" id="1819254"/>
    <lineage>
        <taxon>Bacteria</taxon>
        <taxon>Bacillati</taxon>
        <taxon>Bacillota</taxon>
        <taxon>Bacilli</taxon>
        <taxon>Lactobacillales</taxon>
        <taxon>Lactobacillaceae</taxon>
        <taxon>Lactobacillus</taxon>
    </lineage>
</organism>
<evidence type="ECO:0000313" key="11">
    <source>
        <dbReference type="Proteomes" id="UP001519292"/>
    </source>
</evidence>
<dbReference type="SUPFAM" id="SSF51735">
    <property type="entry name" value="NAD(P)-binding Rossmann-fold domains"/>
    <property type="match status" value="1"/>
</dbReference>
<dbReference type="NCBIfam" id="TIGR00112">
    <property type="entry name" value="proC"/>
    <property type="match status" value="1"/>
</dbReference>
<dbReference type="SUPFAM" id="SSF48179">
    <property type="entry name" value="6-phosphogluconate dehydrogenase C-terminal domain-like"/>
    <property type="match status" value="1"/>
</dbReference>
<evidence type="ECO:0000259" key="8">
    <source>
        <dbReference type="Pfam" id="PF03807"/>
    </source>
</evidence>
<dbReference type="Pfam" id="PF14748">
    <property type="entry name" value="P5CR_dimer"/>
    <property type="match status" value="1"/>
</dbReference>
<accession>A0ABS4MDP8</accession>
<keyword evidence="4 5" id="KW-0560">Oxidoreductase</keyword>
<dbReference type="PIRSF" id="PIRSF000193">
    <property type="entry name" value="Pyrrol-5-carb_rd"/>
    <property type="match status" value="1"/>
</dbReference>
<comment type="subcellular location">
    <subcellularLocation>
        <location evidence="5">Cytoplasm</location>
    </subcellularLocation>
</comment>
<comment type="pathway">
    <text evidence="5 7">Amino-acid biosynthesis; L-proline biosynthesis; L-proline from L-glutamate 5-semialdehyde: step 1/1.</text>
</comment>
<evidence type="ECO:0000256" key="7">
    <source>
        <dbReference type="RuleBase" id="RU003903"/>
    </source>
</evidence>
<evidence type="ECO:0000313" key="10">
    <source>
        <dbReference type="EMBL" id="MBP2057514.1"/>
    </source>
</evidence>
<dbReference type="InterPro" id="IPR028939">
    <property type="entry name" value="P5C_Rdtase_cat_N"/>
</dbReference>
<dbReference type="PROSITE" id="PS00521">
    <property type="entry name" value="P5CR"/>
    <property type="match status" value="1"/>
</dbReference>
<dbReference type="InterPro" id="IPR053790">
    <property type="entry name" value="P5CR-like_CS"/>
</dbReference>
<comment type="catalytic activity">
    <reaction evidence="5 7">
        <text>L-proline + NADP(+) = (S)-1-pyrroline-5-carboxylate + NADPH + 2 H(+)</text>
        <dbReference type="Rhea" id="RHEA:14109"/>
        <dbReference type="ChEBI" id="CHEBI:15378"/>
        <dbReference type="ChEBI" id="CHEBI:17388"/>
        <dbReference type="ChEBI" id="CHEBI:57783"/>
        <dbReference type="ChEBI" id="CHEBI:58349"/>
        <dbReference type="ChEBI" id="CHEBI:60039"/>
        <dbReference type="EC" id="1.5.1.2"/>
    </reaction>
</comment>
<keyword evidence="3 5" id="KW-0521">NADP</keyword>
<comment type="function">
    <text evidence="5">Catalyzes the reduction of 1-pyrroline-5-carboxylate (PCA) to L-proline.</text>
</comment>
<evidence type="ECO:0000259" key="9">
    <source>
        <dbReference type="Pfam" id="PF14748"/>
    </source>
</evidence>
<comment type="caution">
    <text evidence="10">The sequence shown here is derived from an EMBL/GenBank/DDBJ whole genome shotgun (WGS) entry which is preliminary data.</text>
</comment>
<evidence type="ECO:0000256" key="5">
    <source>
        <dbReference type="HAMAP-Rule" id="MF_01925"/>
    </source>
</evidence>
<evidence type="ECO:0000256" key="1">
    <source>
        <dbReference type="ARBA" id="ARBA00005525"/>
    </source>
</evidence>
<dbReference type="Pfam" id="PF03807">
    <property type="entry name" value="F420_oxidored"/>
    <property type="match status" value="1"/>
</dbReference>
<dbReference type="RefSeq" id="WP_209686262.1">
    <property type="nucleotide sequence ID" value="NZ_JAGGLU010000003.1"/>
</dbReference>
<dbReference type="InterPro" id="IPR036291">
    <property type="entry name" value="NAD(P)-bd_dom_sf"/>
</dbReference>
<dbReference type="EMBL" id="JAGGLU010000003">
    <property type="protein sequence ID" value="MBP2057514.1"/>
    <property type="molecule type" value="Genomic_DNA"/>
</dbReference>
<evidence type="ECO:0000256" key="6">
    <source>
        <dbReference type="NCBIfam" id="TIGR00112"/>
    </source>
</evidence>
<reference evidence="10 11" key="1">
    <citation type="submission" date="2021-03" db="EMBL/GenBank/DDBJ databases">
        <title>Genomic Encyclopedia of Type Strains, Phase IV (KMG-IV): sequencing the most valuable type-strain genomes for metagenomic binning, comparative biology and taxonomic classification.</title>
        <authorList>
            <person name="Goeker M."/>
        </authorList>
    </citation>
    <scope>NUCLEOTIDE SEQUENCE [LARGE SCALE GENOMIC DNA]</scope>
    <source>
        <strain evidence="10 11">DSM 101872</strain>
    </source>
</reference>
<dbReference type="Gene3D" id="3.40.50.720">
    <property type="entry name" value="NAD(P)-binding Rossmann-like Domain"/>
    <property type="match status" value="1"/>
</dbReference>
<comment type="catalytic activity">
    <reaction evidence="5">
        <text>L-proline + NAD(+) = (S)-1-pyrroline-5-carboxylate + NADH + 2 H(+)</text>
        <dbReference type="Rhea" id="RHEA:14105"/>
        <dbReference type="ChEBI" id="CHEBI:15378"/>
        <dbReference type="ChEBI" id="CHEBI:17388"/>
        <dbReference type="ChEBI" id="CHEBI:57540"/>
        <dbReference type="ChEBI" id="CHEBI:57945"/>
        <dbReference type="ChEBI" id="CHEBI:60039"/>
        <dbReference type="EC" id="1.5.1.2"/>
    </reaction>
</comment>
<keyword evidence="5" id="KW-0963">Cytoplasm</keyword>
<dbReference type="Proteomes" id="UP001519292">
    <property type="component" value="Unassembled WGS sequence"/>
</dbReference>
<sequence length="256" mass="27445">MKIGIIGVGHMGTAIIEGLRVNPDNEIIAENPVNPRVDKLAQELGFSLYNDINEFQKQKPEIIILTTPAEITLRVANQLRQLDSSTIVISAAAGIKIAEFRQFLSHLDIVRIIPNIPVSVNAGTIGLSCEDDLDEESKTKVINFLKQLGDVIPVKENDLSIVGTIGGCGPAFVDIFLDALGDAAVLNGLNRDTANQLAASMVEGSAKLAYRTKLAPALLRDKVCSPGGTTIQGVQALEKNGFRYAIMDAVNKANKN</sequence>
<evidence type="ECO:0000256" key="3">
    <source>
        <dbReference type="ARBA" id="ARBA00022857"/>
    </source>
</evidence>
<feature type="domain" description="Pyrroline-5-carboxylate reductase dimerisation" evidence="9">
    <location>
        <begin position="156"/>
        <end position="255"/>
    </location>
</feature>
<comment type="similarity">
    <text evidence="1 5 7">Belongs to the pyrroline-5-carboxylate reductase family.</text>
</comment>
<keyword evidence="2 5" id="KW-0641">Proline biosynthesis</keyword>
<dbReference type="EC" id="1.5.1.2" evidence="5 6"/>
<feature type="domain" description="Pyrroline-5-carboxylate reductase catalytic N-terminal" evidence="8">
    <location>
        <begin position="2"/>
        <end position="94"/>
    </location>
</feature>
<keyword evidence="11" id="KW-1185">Reference proteome</keyword>
<dbReference type="PANTHER" id="PTHR11645:SF0">
    <property type="entry name" value="PYRROLINE-5-CARBOXYLATE REDUCTASE 3"/>
    <property type="match status" value="1"/>
</dbReference>
<proteinExistence type="inferred from homology"/>
<evidence type="ECO:0000256" key="2">
    <source>
        <dbReference type="ARBA" id="ARBA00022650"/>
    </source>
</evidence>
<dbReference type="InterPro" id="IPR008927">
    <property type="entry name" value="6-PGluconate_DH-like_C_sf"/>
</dbReference>